<sequence length="131" mass="15107">MGRKNIRNLGELRQHRLNFRVECGCGRISVFAHGQLYNWALAHGWPTGLAAVAARLKCTRCGQPPRHWGFCCEDANVDLEQLARDRRDAHLKRAQWFHDLALRRDPRLGAQRRARRAAMAIFAQQDEEQGH</sequence>
<dbReference type="EMBL" id="JAINVV010000014">
    <property type="protein sequence ID" value="MBY8826138.1"/>
    <property type="molecule type" value="Genomic_DNA"/>
</dbReference>
<reference evidence="1 2" key="1">
    <citation type="submission" date="2021-08" db="EMBL/GenBank/DDBJ databases">
        <authorList>
            <person name="Tuo L."/>
        </authorList>
    </citation>
    <scope>NUCLEOTIDE SEQUENCE [LARGE SCALE GENOMIC DNA]</scope>
    <source>
        <strain evidence="1 2">JCM 31229</strain>
    </source>
</reference>
<protein>
    <submittedName>
        <fullName evidence="1">Uncharacterized protein</fullName>
    </submittedName>
</protein>
<evidence type="ECO:0000313" key="2">
    <source>
        <dbReference type="Proteomes" id="UP000706039"/>
    </source>
</evidence>
<accession>A0ABS7PXV4</accession>
<organism evidence="1 2">
    <name type="scientific">Sphingomonas colocasiae</name>
    <dbReference type="NCBI Taxonomy" id="1848973"/>
    <lineage>
        <taxon>Bacteria</taxon>
        <taxon>Pseudomonadati</taxon>
        <taxon>Pseudomonadota</taxon>
        <taxon>Alphaproteobacteria</taxon>
        <taxon>Sphingomonadales</taxon>
        <taxon>Sphingomonadaceae</taxon>
        <taxon>Sphingomonas</taxon>
    </lineage>
</organism>
<proteinExistence type="predicted"/>
<keyword evidence="2" id="KW-1185">Reference proteome</keyword>
<evidence type="ECO:0000313" key="1">
    <source>
        <dbReference type="EMBL" id="MBY8826138.1"/>
    </source>
</evidence>
<gene>
    <name evidence="1" type="ORF">K7G82_27805</name>
</gene>
<dbReference type="Proteomes" id="UP000706039">
    <property type="component" value="Unassembled WGS sequence"/>
</dbReference>
<comment type="caution">
    <text evidence="1">The sequence shown here is derived from an EMBL/GenBank/DDBJ whole genome shotgun (WGS) entry which is preliminary data.</text>
</comment>
<name>A0ABS7PXV4_9SPHN</name>
<dbReference type="RefSeq" id="WP_222993487.1">
    <property type="nucleotide sequence ID" value="NZ_JAINVV010000014.1"/>
</dbReference>